<feature type="transmembrane region" description="Helical" evidence="9">
    <location>
        <begin position="257"/>
        <end position="280"/>
    </location>
</feature>
<dbReference type="GO" id="GO:0034040">
    <property type="term" value="F:ATPase-coupled lipid transmembrane transporter activity"/>
    <property type="evidence" value="ECO:0007669"/>
    <property type="project" value="TreeGrafter"/>
</dbReference>
<dbReference type="GO" id="GO:0140359">
    <property type="term" value="F:ABC-type transporter activity"/>
    <property type="evidence" value="ECO:0007669"/>
    <property type="project" value="InterPro"/>
</dbReference>
<dbReference type="InterPro" id="IPR036640">
    <property type="entry name" value="ABC1_TM_sf"/>
</dbReference>
<dbReference type="SUPFAM" id="SSF52540">
    <property type="entry name" value="P-loop containing nucleoside triphosphate hydrolases"/>
    <property type="match status" value="1"/>
</dbReference>
<comment type="caution">
    <text evidence="12">The sequence shown here is derived from an EMBL/GenBank/DDBJ whole genome shotgun (WGS) entry which is preliminary data.</text>
</comment>
<dbReference type="PROSITE" id="PS50929">
    <property type="entry name" value="ABC_TM1F"/>
    <property type="match status" value="1"/>
</dbReference>
<evidence type="ECO:0000259" key="10">
    <source>
        <dbReference type="PROSITE" id="PS50893"/>
    </source>
</evidence>
<keyword evidence="8 9" id="KW-0472">Membrane</keyword>
<protein>
    <submittedName>
        <fullName evidence="12">ABC transporter, ATP-binding/permease protein</fullName>
    </submittedName>
</protein>
<dbReference type="Pfam" id="PF00005">
    <property type="entry name" value="ABC_tran"/>
    <property type="match status" value="1"/>
</dbReference>
<dbReference type="InterPro" id="IPR003439">
    <property type="entry name" value="ABC_transporter-like_ATP-bd"/>
</dbReference>
<dbReference type="EMBL" id="LBSJ01000033">
    <property type="protein sequence ID" value="KKQ14676.1"/>
    <property type="molecule type" value="Genomic_DNA"/>
</dbReference>
<evidence type="ECO:0000313" key="13">
    <source>
        <dbReference type="Proteomes" id="UP000034448"/>
    </source>
</evidence>
<evidence type="ECO:0000256" key="9">
    <source>
        <dbReference type="SAM" id="Phobius"/>
    </source>
</evidence>
<dbReference type="InterPro" id="IPR039421">
    <property type="entry name" value="Type_1_exporter"/>
</dbReference>
<evidence type="ECO:0000256" key="8">
    <source>
        <dbReference type="ARBA" id="ARBA00023136"/>
    </source>
</evidence>
<proteinExistence type="predicted"/>
<evidence type="ECO:0000313" key="12">
    <source>
        <dbReference type="EMBL" id="KKQ14676.1"/>
    </source>
</evidence>
<dbReference type="SUPFAM" id="SSF90123">
    <property type="entry name" value="ABC transporter transmembrane region"/>
    <property type="match status" value="1"/>
</dbReference>
<keyword evidence="6 12" id="KW-0067">ATP-binding</keyword>
<evidence type="ECO:0000256" key="3">
    <source>
        <dbReference type="ARBA" id="ARBA00022475"/>
    </source>
</evidence>
<evidence type="ECO:0000256" key="2">
    <source>
        <dbReference type="ARBA" id="ARBA00022448"/>
    </source>
</evidence>
<dbReference type="PROSITE" id="PS50893">
    <property type="entry name" value="ABC_TRANSPORTER_2"/>
    <property type="match status" value="1"/>
</dbReference>
<dbReference type="Pfam" id="PF00664">
    <property type="entry name" value="ABC_membrane"/>
    <property type="match status" value="1"/>
</dbReference>
<reference evidence="12 13" key="1">
    <citation type="journal article" date="2015" name="Nature">
        <title>rRNA introns, odd ribosomes, and small enigmatic genomes across a large radiation of phyla.</title>
        <authorList>
            <person name="Brown C.T."/>
            <person name="Hug L.A."/>
            <person name="Thomas B.C."/>
            <person name="Sharon I."/>
            <person name="Castelle C.J."/>
            <person name="Singh A."/>
            <person name="Wilkins M.J."/>
            <person name="Williams K.H."/>
            <person name="Banfield J.F."/>
        </authorList>
    </citation>
    <scope>NUCLEOTIDE SEQUENCE [LARGE SCALE GENOMIC DNA]</scope>
</reference>
<evidence type="ECO:0000256" key="1">
    <source>
        <dbReference type="ARBA" id="ARBA00004651"/>
    </source>
</evidence>
<feature type="transmembrane region" description="Helical" evidence="9">
    <location>
        <begin position="149"/>
        <end position="169"/>
    </location>
</feature>
<dbReference type="SMART" id="SM00382">
    <property type="entry name" value="AAA"/>
    <property type="match status" value="1"/>
</dbReference>
<dbReference type="InterPro" id="IPR003593">
    <property type="entry name" value="AAA+_ATPase"/>
</dbReference>
<feature type="transmembrane region" description="Helical" evidence="9">
    <location>
        <begin position="15"/>
        <end position="35"/>
    </location>
</feature>
<keyword evidence="4 9" id="KW-0812">Transmembrane</keyword>
<dbReference type="InterPro" id="IPR027417">
    <property type="entry name" value="P-loop_NTPase"/>
</dbReference>
<dbReference type="Gene3D" id="1.20.1560.10">
    <property type="entry name" value="ABC transporter type 1, transmembrane domain"/>
    <property type="match status" value="1"/>
</dbReference>
<dbReference type="GO" id="GO:0005886">
    <property type="term" value="C:plasma membrane"/>
    <property type="evidence" value="ECO:0007669"/>
    <property type="project" value="UniProtKB-SubCell"/>
</dbReference>
<evidence type="ECO:0000256" key="5">
    <source>
        <dbReference type="ARBA" id="ARBA00022741"/>
    </source>
</evidence>
<accession>A0A0G0IF50</accession>
<keyword evidence="7 9" id="KW-1133">Transmembrane helix</keyword>
<comment type="subcellular location">
    <subcellularLocation>
        <location evidence="1">Cell membrane</location>
        <topology evidence="1">Multi-pass membrane protein</topology>
    </subcellularLocation>
</comment>
<evidence type="ECO:0000256" key="7">
    <source>
        <dbReference type="ARBA" id="ARBA00022989"/>
    </source>
</evidence>
<feature type="domain" description="ABC transporter" evidence="10">
    <location>
        <begin position="353"/>
        <end position="594"/>
    </location>
</feature>
<dbReference type="FunFam" id="3.40.50.300:FF:000299">
    <property type="entry name" value="ABC transporter ATP-binding protein/permease"/>
    <property type="match status" value="1"/>
</dbReference>
<keyword evidence="2" id="KW-0813">Transport</keyword>
<feature type="transmembrane region" description="Helical" evidence="9">
    <location>
        <begin position="72"/>
        <end position="89"/>
    </location>
</feature>
<dbReference type="GO" id="GO:0005524">
    <property type="term" value="F:ATP binding"/>
    <property type="evidence" value="ECO:0007669"/>
    <property type="project" value="UniProtKB-KW"/>
</dbReference>
<evidence type="ECO:0000256" key="6">
    <source>
        <dbReference type="ARBA" id="ARBA00022840"/>
    </source>
</evidence>
<dbReference type="PANTHER" id="PTHR24221:SF654">
    <property type="entry name" value="ATP-BINDING CASSETTE SUB-FAMILY B MEMBER 6"/>
    <property type="match status" value="1"/>
</dbReference>
<keyword evidence="3" id="KW-1003">Cell membrane</keyword>
<dbReference type="GO" id="GO:0016887">
    <property type="term" value="F:ATP hydrolysis activity"/>
    <property type="evidence" value="ECO:0007669"/>
    <property type="project" value="InterPro"/>
</dbReference>
<organism evidence="12 13">
    <name type="scientific">Candidatus Daviesbacteria bacterium GW2011_GWA1_36_8</name>
    <dbReference type="NCBI Taxonomy" id="1618417"/>
    <lineage>
        <taxon>Bacteria</taxon>
        <taxon>Candidatus Daviesiibacteriota</taxon>
    </lineage>
</organism>
<dbReference type="AlphaFoldDB" id="A0A0G0IF50"/>
<sequence>MRKRLYSIGETFSTTFWVIKLYFSASTFLSFMYLLGEVFTPISNIISAFLLGLLVDKVLALIKLGSANANDFLPFLALLLGFDAINLILNSSSAFSKRILERKLDFTVRRELQEHLRELGVANLESAEISNKAQRFVEQIPSIQNHMTMSLNIISSVVGIIGTFIFVLANVPQVIPIYLVVLLLGAVVNQKGLRKLWILDRETTERRRSFWNTANYLSDPQSLKELLLTEGYKMLRHKYDEFANFFIGENIKIRKSWLWKLIIARLLQTVSFAIGFWFLLQKTLDGLISVGNLTFQFRMLTGFSSNMNSLFNDFINIRESTIKLVDAKQLLDKYKADVDGTLSLGENKEPDTIEFKDVYFRYPNAKRDVLKGINLVIKPKEKIAIVGENGAGKTTLVKLIARLYKVNQGAISIGGLEINELNIESWYKKLGLLFQDYNTYTNLTLGENITIGDTAKPASDEEIYKALAKSKAEDLHKEYEHGLDQILSERFKDGIRPSTGQWQKIAIARIFYRKAPVLILDEPTASIDAVAEAQIFDNIYKFIENKTVIIISHRFSTVRNADRILVLDKGRIIEEGSHEELLKKKGKYAKAFKLQARGYE</sequence>
<dbReference type="InterPro" id="IPR011527">
    <property type="entry name" value="ABC1_TM_dom"/>
</dbReference>
<feature type="domain" description="ABC transmembrane type-1" evidence="11">
    <location>
        <begin position="42"/>
        <end position="319"/>
    </location>
</feature>
<gene>
    <name evidence="12" type="ORF">US28_C0033G0002</name>
</gene>
<evidence type="ECO:0000259" key="11">
    <source>
        <dbReference type="PROSITE" id="PS50929"/>
    </source>
</evidence>
<feature type="transmembrane region" description="Helical" evidence="9">
    <location>
        <begin position="175"/>
        <end position="193"/>
    </location>
</feature>
<dbReference type="Proteomes" id="UP000034448">
    <property type="component" value="Unassembled WGS sequence"/>
</dbReference>
<keyword evidence="5" id="KW-0547">Nucleotide-binding</keyword>
<evidence type="ECO:0000256" key="4">
    <source>
        <dbReference type="ARBA" id="ARBA00022692"/>
    </source>
</evidence>
<name>A0A0G0IF50_9BACT</name>
<dbReference type="Gene3D" id="3.40.50.300">
    <property type="entry name" value="P-loop containing nucleotide triphosphate hydrolases"/>
    <property type="match status" value="1"/>
</dbReference>
<dbReference type="PANTHER" id="PTHR24221">
    <property type="entry name" value="ATP-BINDING CASSETTE SUB-FAMILY B"/>
    <property type="match status" value="1"/>
</dbReference>